<accession>A0A951U9Z6</accession>
<comment type="caution">
    <text evidence="2">The sequence shown here is derived from an EMBL/GenBank/DDBJ whole genome shotgun (WGS) entry which is preliminary data.</text>
</comment>
<reference evidence="2" key="2">
    <citation type="journal article" date="2022" name="Microbiol. Resour. Announc.">
        <title>Metagenome Sequencing to Explore Phylogenomics of Terrestrial Cyanobacteria.</title>
        <authorList>
            <person name="Ward R.D."/>
            <person name="Stajich J.E."/>
            <person name="Johansen J.R."/>
            <person name="Huntemann M."/>
            <person name="Clum A."/>
            <person name="Foster B."/>
            <person name="Foster B."/>
            <person name="Roux S."/>
            <person name="Palaniappan K."/>
            <person name="Varghese N."/>
            <person name="Mukherjee S."/>
            <person name="Reddy T.B.K."/>
            <person name="Daum C."/>
            <person name="Copeland A."/>
            <person name="Chen I.A."/>
            <person name="Ivanova N.N."/>
            <person name="Kyrpides N.C."/>
            <person name="Shapiro N."/>
            <person name="Eloe-Fadrosh E.A."/>
            <person name="Pietrasiak N."/>
        </authorList>
    </citation>
    <scope>NUCLEOTIDE SEQUENCE</scope>
    <source>
        <strain evidence="2">CPER-KK1</strain>
    </source>
</reference>
<evidence type="ECO:0000313" key="2">
    <source>
        <dbReference type="EMBL" id="MBW4545399.1"/>
    </source>
</evidence>
<gene>
    <name evidence="2" type="ORF">KME25_13265</name>
</gene>
<proteinExistence type="predicted"/>
<evidence type="ECO:0000256" key="1">
    <source>
        <dbReference type="SAM" id="Phobius"/>
    </source>
</evidence>
<organism evidence="2 3">
    <name type="scientific">Symplocastrum torsivum CPER-KK1</name>
    <dbReference type="NCBI Taxonomy" id="450513"/>
    <lineage>
        <taxon>Bacteria</taxon>
        <taxon>Bacillati</taxon>
        <taxon>Cyanobacteriota</taxon>
        <taxon>Cyanophyceae</taxon>
        <taxon>Oscillatoriophycideae</taxon>
        <taxon>Oscillatoriales</taxon>
        <taxon>Microcoleaceae</taxon>
        <taxon>Symplocastrum</taxon>
    </lineage>
</organism>
<dbReference type="EMBL" id="JAHHIF010000015">
    <property type="protein sequence ID" value="MBW4545399.1"/>
    <property type="molecule type" value="Genomic_DNA"/>
</dbReference>
<keyword evidence="1" id="KW-1133">Transmembrane helix</keyword>
<keyword evidence="1" id="KW-0812">Transmembrane</keyword>
<feature type="transmembrane region" description="Helical" evidence="1">
    <location>
        <begin position="20"/>
        <end position="42"/>
    </location>
</feature>
<dbReference type="Proteomes" id="UP000753908">
    <property type="component" value="Unassembled WGS sequence"/>
</dbReference>
<reference evidence="2" key="1">
    <citation type="submission" date="2021-05" db="EMBL/GenBank/DDBJ databases">
        <authorList>
            <person name="Pietrasiak N."/>
            <person name="Ward R."/>
            <person name="Stajich J.E."/>
            <person name="Kurbessoian T."/>
        </authorList>
    </citation>
    <scope>NUCLEOTIDE SEQUENCE</scope>
    <source>
        <strain evidence="2">CPER-KK1</strain>
    </source>
</reference>
<protein>
    <submittedName>
        <fullName evidence="2">Uncharacterized protein</fullName>
    </submittedName>
</protein>
<name>A0A951U9Z6_9CYAN</name>
<dbReference type="AlphaFoldDB" id="A0A951U9Z6"/>
<sequence>MSSLQKLTKRRSKVRQSLWFERIMAVLALVNLLLVLFDLTYIPLRDFWLQGKIKIRGLTLEVPLPRITAWYDQFKSIEPYRDTQQYLERVEDLETQIGQTGLRSQQVEVILADLRRRSVDMIDANPFQIANKTGTLERIKNRMREHVQNEQDSSKAAFNQFWSQQYLATNSPKRELDFFNREIRPLIETNYYRPIGENGEFVDRFAVIDFPFFVVFGLEFLARTWFISRRRTGVSWLDAMLWRWYDIFLLLPFWRWLRIIPVTIRLNQAELIDLDRIQKQISQGFVASIAEDLTEVVVVRVINQVQSSIREGDIANWLSKREVRPYIDLNNTDEVAALSTLMIQLTVYQVLPKIRPDIEALLQHNLTKILSQLPAYQGLQNVPGMEQLQNQLAERLVKEISQTLYDGLNSAMEPDPAGDQLFQRLIKHLSEALGSEIQAKHTLQQIQSLLTDLLEEVKINYVERLSEEDLEEVLEQTRAIRKIAHH</sequence>
<keyword evidence="1" id="KW-0472">Membrane</keyword>
<evidence type="ECO:0000313" key="3">
    <source>
        <dbReference type="Proteomes" id="UP000753908"/>
    </source>
</evidence>